<dbReference type="InterPro" id="IPR050187">
    <property type="entry name" value="Lipid_Phosphate_FormReg"/>
</dbReference>
<dbReference type="Proteomes" id="UP000886818">
    <property type="component" value="Chromosome"/>
</dbReference>
<evidence type="ECO:0000256" key="12">
    <source>
        <dbReference type="ARBA" id="ARBA00023264"/>
    </source>
</evidence>
<evidence type="ECO:0000256" key="6">
    <source>
        <dbReference type="ARBA" id="ARBA00022741"/>
    </source>
</evidence>
<dbReference type="InterPro" id="IPR001206">
    <property type="entry name" value="Diacylglycerol_kinase_cat_dom"/>
</dbReference>
<keyword evidence="10" id="KW-0443">Lipid metabolism</keyword>
<keyword evidence="7 14" id="KW-0418">Kinase</keyword>
<keyword evidence="9" id="KW-0460">Magnesium</keyword>
<evidence type="ECO:0000256" key="7">
    <source>
        <dbReference type="ARBA" id="ARBA00022777"/>
    </source>
</evidence>
<dbReference type="Pfam" id="PF19279">
    <property type="entry name" value="YegS_C"/>
    <property type="match status" value="1"/>
</dbReference>
<evidence type="ECO:0000313" key="15">
    <source>
        <dbReference type="Proteomes" id="UP000886818"/>
    </source>
</evidence>
<keyword evidence="12" id="KW-1208">Phospholipid metabolism</keyword>
<evidence type="ECO:0000256" key="11">
    <source>
        <dbReference type="ARBA" id="ARBA00023209"/>
    </source>
</evidence>
<evidence type="ECO:0000259" key="13">
    <source>
        <dbReference type="PROSITE" id="PS50146"/>
    </source>
</evidence>
<accession>A0ABX8RD93</accession>
<dbReference type="SMART" id="SM00046">
    <property type="entry name" value="DAGKc"/>
    <property type="match status" value="1"/>
</dbReference>
<keyword evidence="6" id="KW-0547">Nucleotide-binding</keyword>
<evidence type="ECO:0000256" key="10">
    <source>
        <dbReference type="ARBA" id="ARBA00023098"/>
    </source>
</evidence>
<dbReference type="InterPro" id="IPR005218">
    <property type="entry name" value="Diacylglycerol/lipid_kinase"/>
</dbReference>
<dbReference type="PANTHER" id="PTHR12358:SF106">
    <property type="entry name" value="LIPID KINASE YEGS"/>
    <property type="match status" value="1"/>
</dbReference>
<evidence type="ECO:0000313" key="14">
    <source>
        <dbReference type="EMBL" id="QXM07008.1"/>
    </source>
</evidence>
<dbReference type="GO" id="GO:0016301">
    <property type="term" value="F:kinase activity"/>
    <property type="evidence" value="ECO:0007669"/>
    <property type="project" value="UniProtKB-KW"/>
</dbReference>
<dbReference type="PANTHER" id="PTHR12358">
    <property type="entry name" value="SPHINGOSINE KINASE"/>
    <property type="match status" value="1"/>
</dbReference>
<dbReference type="NCBIfam" id="TIGR00147">
    <property type="entry name" value="YegS/Rv2252/BmrU family lipid kinase"/>
    <property type="match status" value="1"/>
</dbReference>
<evidence type="ECO:0000256" key="4">
    <source>
        <dbReference type="ARBA" id="ARBA00022679"/>
    </source>
</evidence>
<gene>
    <name evidence="14" type="ORF">KVH43_04635</name>
</gene>
<comment type="cofactor">
    <cofactor evidence="1">
        <name>Mg(2+)</name>
        <dbReference type="ChEBI" id="CHEBI:18420"/>
    </cofactor>
</comment>
<evidence type="ECO:0000256" key="8">
    <source>
        <dbReference type="ARBA" id="ARBA00022840"/>
    </source>
</evidence>
<sequence length="296" mass="32589">MDILFIVNPVAGKGKCDFIIEKIKKNMDSLHIPYKIKLTTRKNEAEEIAKNAVIQGYKKIVAVGGDGTIYEVVNGIIGSDASLGVVPTGTGNDFVKTVGIPKDLEKALEIIIYGKTVHIDCGKVNDRHFVNVASVGLDAEIVRGTEDIKKYISGSWAYIGGLLKTIFSYKYKKVDMNIDGTKDHKNITLVAVANGKYYGGGMKIAPMADIKDGDFQVCVVDKISKLKLMMVFPKIFSGEHVGYDEVDIYRGKQIKIKSQELLSINLDGDIIGKSFNICFEMVPKCLKVLVPQDNFI</sequence>
<keyword evidence="8" id="KW-0067">ATP-binding</keyword>
<evidence type="ECO:0000256" key="9">
    <source>
        <dbReference type="ARBA" id="ARBA00022842"/>
    </source>
</evidence>
<comment type="similarity">
    <text evidence="2">Belongs to the diacylglycerol/lipid kinase family.</text>
</comment>
<dbReference type="PROSITE" id="PS50146">
    <property type="entry name" value="DAGK"/>
    <property type="match status" value="1"/>
</dbReference>
<evidence type="ECO:0000256" key="5">
    <source>
        <dbReference type="ARBA" id="ARBA00022723"/>
    </source>
</evidence>
<reference evidence="14" key="1">
    <citation type="submission" date="2021-07" db="EMBL/GenBank/DDBJ databases">
        <title>Complete genome sequence of Crassaminicella sp. 143-21, isolated from a deep-sea hydrothermal vent.</title>
        <authorList>
            <person name="Li X."/>
        </authorList>
    </citation>
    <scope>NUCLEOTIDE SEQUENCE</scope>
    <source>
        <strain evidence="14">143-21</strain>
    </source>
</reference>
<keyword evidence="4" id="KW-0808">Transferase</keyword>
<evidence type="ECO:0000256" key="1">
    <source>
        <dbReference type="ARBA" id="ARBA00001946"/>
    </source>
</evidence>
<keyword evidence="3" id="KW-0444">Lipid biosynthesis</keyword>
<evidence type="ECO:0000256" key="3">
    <source>
        <dbReference type="ARBA" id="ARBA00022516"/>
    </source>
</evidence>
<keyword evidence="5" id="KW-0479">Metal-binding</keyword>
<feature type="domain" description="DAGKc" evidence="13">
    <location>
        <begin position="1"/>
        <end position="128"/>
    </location>
</feature>
<name>A0ABX8RD93_9CLOT</name>
<dbReference type="RefSeq" id="WP_218283699.1">
    <property type="nucleotide sequence ID" value="NZ_CP078093.1"/>
</dbReference>
<evidence type="ECO:0000256" key="2">
    <source>
        <dbReference type="ARBA" id="ARBA00005983"/>
    </source>
</evidence>
<proteinExistence type="inferred from homology"/>
<dbReference type="EMBL" id="CP078093">
    <property type="protein sequence ID" value="QXM07008.1"/>
    <property type="molecule type" value="Genomic_DNA"/>
</dbReference>
<dbReference type="InterPro" id="IPR045540">
    <property type="entry name" value="YegS/DAGK_C"/>
</dbReference>
<protein>
    <submittedName>
        <fullName evidence="14">Diacylglycerol kinase family lipid kinase</fullName>
    </submittedName>
</protein>
<keyword evidence="15" id="KW-1185">Reference proteome</keyword>
<organism evidence="14 15">
    <name type="scientific">Crassaminicella indica</name>
    <dbReference type="NCBI Taxonomy" id="2855394"/>
    <lineage>
        <taxon>Bacteria</taxon>
        <taxon>Bacillati</taxon>
        <taxon>Bacillota</taxon>
        <taxon>Clostridia</taxon>
        <taxon>Eubacteriales</taxon>
        <taxon>Clostridiaceae</taxon>
        <taxon>Crassaminicella</taxon>
    </lineage>
</organism>
<dbReference type="Pfam" id="PF00781">
    <property type="entry name" value="DAGK_cat"/>
    <property type="match status" value="1"/>
</dbReference>
<keyword evidence="11" id="KW-0594">Phospholipid biosynthesis</keyword>